<protein>
    <submittedName>
        <fullName evidence="1">Uncharacterized protein</fullName>
    </submittedName>
</protein>
<reference evidence="1 2" key="2">
    <citation type="journal article" date="2022" name="Mol. Ecol. Resour.">
        <title>The genomes of chicory, endive, great burdock and yacon provide insights into Asteraceae paleo-polyploidization history and plant inulin production.</title>
        <authorList>
            <person name="Fan W."/>
            <person name="Wang S."/>
            <person name="Wang H."/>
            <person name="Wang A."/>
            <person name="Jiang F."/>
            <person name="Liu H."/>
            <person name="Zhao H."/>
            <person name="Xu D."/>
            <person name="Zhang Y."/>
        </authorList>
    </citation>
    <scope>NUCLEOTIDE SEQUENCE [LARGE SCALE GENOMIC DNA]</scope>
    <source>
        <strain evidence="2">cv. Niubang</strain>
    </source>
</reference>
<gene>
    <name evidence="1" type="ORF">L6452_06425</name>
</gene>
<proteinExistence type="predicted"/>
<dbReference type="EMBL" id="CM042048">
    <property type="protein sequence ID" value="KAI3758853.1"/>
    <property type="molecule type" value="Genomic_DNA"/>
</dbReference>
<organism evidence="1 2">
    <name type="scientific">Arctium lappa</name>
    <name type="common">Greater burdock</name>
    <name type="synonym">Lappa major</name>
    <dbReference type="NCBI Taxonomy" id="4217"/>
    <lineage>
        <taxon>Eukaryota</taxon>
        <taxon>Viridiplantae</taxon>
        <taxon>Streptophyta</taxon>
        <taxon>Embryophyta</taxon>
        <taxon>Tracheophyta</taxon>
        <taxon>Spermatophyta</taxon>
        <taxon>Magnoliopsida</taxon>
        <taxon>eudicotyledons</taxon>
        <taxon>Gunneridae</taxon>
        <taxon>Pentapetalae</taxon>
        <taxon>asterids</taxon>
        <taxon>campanulids</taxon>
        <taxon>Asterales</taxon>
        <taxon>Asteraceae</taxon>
        <taxon>Carduoideae</taxon>
        <taxon>Cardueae</taxon>
        <taxon>Arctiinae</taxon>
        <taxon>Arctium</taxon>
    </lineage>
</organism>
<keyword evidence="2" id="KW-1185">Reference proteome</keyword>
<evidence type="ECO:0000313" key="2">
    <source>
        <dbReference type="Proteomes" id="UP001055879"/>
    </source>
</evidence>
<name>A0ACB9EJT9_ARCLA</name>
<evidence type="ECO:0000313" key="1">
    <source>
        <dbReference type="EMBL" id="KAI3758853.1"/>
    </source>
</evidence>
<reference evidence="2" key="1">
    <citation type="journal article" date="2022" name="Mol. Ecol. Resour.">
        <title>The genomes of chicory, endive, great burdock and yacon provide insights into Asteraceae palaeo-polyploidization history and plant inulin production.</title>
        <authorList>
            <person name="Fan W."/>
            <person name="Wang S."/>
            <person name="Wang H."/>
            <person name="Wang A."/>
            <person name="Jiang F."/>
            <person name="Liu H."/>
            <person name="Zhao H."/>
            <person name="Xu D."/>
            <person name="Zhang Y."/>
        </authorList>
    </citation>
    <scope>NUCLEOTIDE SEQUENCE [LARGE SCALE GENOMIC DNA]</scope>
    <source>
        <strain evidence="2">cv. Niubang</strain>
    </source>
</reference>
<comment type="caution">
    <text evidence="1">The sequence shown here is derived from an EMBL/GenBank/DDBJ whole genome shotgun (WGS) entry which is preliminary data.</text>
</comment>
<sequence length="96" mass="11045">MIQKHKYSFKAANKARTWLFYSSKKSTDKEDELHYHMGLTGLTTGKGKVENFGIRPIEVTRQHNEDCKKPLRIMGLRVIEVPPQVVTGDKLFAELI</sequence>
<accession>A0ACB9EJT9</accession>
<dbReference type="Proteomes" id="UP001055879">
    <property type="component" value="Linkage Group LG02"/>
</dbReference>